<feature type="compositionally biased region" description="Basic and acidic residues" evidence="1">
    <location>
        <begin position="36"/>
        <end position="56"/>
    </location>
</feature>
<evidence type="ECO:0000256" key="1">
    <source>
        <dbReference type="SAM" id="MobiDB-lite"/>
    </source>
</evidence>
<evidence type="ECO:0000313" key="3">
    <source>
        <dbReference type="Proteomes" id="UP000321577"/>
    </source>
</evidence>
<evidence type="ECO:0000313" key="2">
    <source>
        <dbReference type="EMBL" id="GEP45519.1"/>
    </source>
</evidence>
<feature type="region of interest" description="Disordered" evidence="1">
    <location>
        <begin position="1"/>
        <end position="56"/>
    </location>
</feature>
<dbReference type="AlphaFoldDB" id="A0A512MFK4"/>
<gene>
    <name evidence="2" type="ORF">BGE01nite_48100</name>
</gene>
<reference evidence="2 3" key="1">
    <citation type="submission" date="2019-07" db="EMBL/GenBank/DDBJ databases">
        <title>Whole genome shotgun sequence of Brevifollis gellanilyticus NBRC 108608.</title>
        <authorList>
            <person name="Hosoyama A."/>
            <person name="Uohara A."/>
            <person name="Ohji S."/>
            <person name="Ichikawa N."/>
        </authorList>
    </citation>
    <scope>NUCLEOTIDE SEQUENCE [LARGE SCALE GENOMIC DNA]</scope>
    <source>
        <strain evidence="2 3">NBRC 108608</strain>
    </source>
</reference>
<protein>
    <submittedName>
        <fullName evidence="2">Uncharacterized protein</fullName>
    </submittedName>
</protein>
<keyword evidence="3" id="KW-1185">Reference proteome</keyword>
<dbReference type="Proteomes" id="UP000321577">
    <property type="component" value="Unassembled WGS sequence"/>
</dbReference>
<organism evidence="2 3">
    <name type="scientific">Brevifollis gellanilyticus</name>
    <dbReference type="NCBI Taxonomy" id="748831"/>
    <lineage>
        <taxon>Bacteria</taxon>
        <taxon>Pseudomonadati</taxon>
        <taxon>Verrucomicrobiota</taxon>
        <taxon>Verrucomicrobiia</taxon>
        <taxon>Verrucomicrobiales</taxon>
        <taxon>Verrucomicrobiaceae</taxon>
    </lineage>
</organism>
<comment type="caution">
    <text evidence="2">The sequence shown here is derived from an EMBL/GenBank/DDBJ whole genome shotgun (WGS) entry which is preliminary data.</text>
</comment>
<proteinExistence type="predicted"/>
<dbReference type="RefSeq" id="WP_170267015.1">
    <property type="nucleotide sequence ID" value="NZ_BKAG01000051.1"/>
</dbReference>
<feature type="compositionally biased region" description="Basic and acidic residues" evidence="1">
    <location>
        <begin position="1"/>
        <end position="15"/>
    </location>
</feature>
<sequence>MKHEPDKKLDKDLKTFDQQSAKTKELEHLQGLAEKTTGKEREAVEKKIQTKSKARE</sequence>
<name>A0A512MFK4_9BACT</name>
<accession>A0A512MFK4</accession>
<dbReference type="EMBL" id="BKAG01000051">
    <property type="protein sequence ID" value="GEP45519.1"/>
    <property type="molecule type" value="Genomic_DNA"/>
</dbReference>